<feature type="signal peptide" evidence="3">
    <location>
        <begin position="1"/>
        <end position="19"/>
    </location>
</feature>
<feature type="compositionally biased region" description="Polar residues" evidence="2">
    <location>
        <begin position="136"/>
        <end position="152"/>
    </location>
</feature>
<feature type="region of interest" description="Disordered" evidence="2">
    <location>
        <begin position="39"/>
        <end position="60"/>
    </location>
</feature>
<feature type="non-terminal residue" evidence="6">
    <location>
        <position position="269"/>
    </location>
</feature>
<dbReference type="Gene3D" id="4.10.410.20">
    <property type="match status" value="1"/>
</dbReference>
<evidence type="ECO:0000313" key="5">
    <source>
        <dbReference type="Proteomes" id="UP000694888"/>
    </source>
</evidence>
<dbReference type="SUPFAM" id="SSF90188">
    <property type="entry name" value="Somatomedin B domain"/>
    <property type="match status" value="1"/>
</dbReference>
<dbReference type="InterPro" id="IPR001212">
    <property type="entry name" value="Somatomedin_B_dom"/>
</dbReference>
<feature type="chain" id="PRO_5046611395" evidence="3">
    <location>
        <begin position="20"/>
        <end position="269"/>
    </location>
</feature>
<evidence type="ECO:0000256" key="2">
    <source>
        <dbReference type="SAM" id="MobiDB-lite"/>
    </source>
</evidence>
<feature type="domain" description="SMB" evidence="4">
    <location>
        <begin position="173"/>
        <end position="217"/>
    </location>
</feature>
<dbReference type="RefSeq" id="XP_012944563.1">
    <property type="nucleotide sequence ID" value="XM_013089109.2"/>
</dbReference>
<evidence type="ECO:0000256" key="3">
    <source>
        <dbReference type="SAM" id="SignalP"/>
    </source>
</evidence>
<feature type="region of interest" description="Disordered" evidence="2">
    <location>
        <begin position="117"/>
        <end position="152"/>
    </location>
</feature>
<accession>A0ABM1ABK6</accession>
<evidence type="ECO:0000313" key="6">
    <source>
        <dbReference type="RefSeq" id="XP_012944563.1"/>
    </source>
</evidence>
<dbReference type="PROSITE" id="PS50958">
    <property type="entry name" value="SMB_2"/>
    <property type="match status" value="1"/>
</dbReference>
<dbReference type="InterPro" id="IPR036024">
    <property type="entry name" value="Somatomedin_B-like_dom_sf"/>
</dbReference>
<keyword evidence="5" id="KW-1185">Reference proteome</keyword>
<dbReference type="Proteomes" id="UP000694888">
    <property type="component" value="Unplaced"/>
</dbReference>
<name>A0ABM1ABK6_APLCA</name>
<keyword evidence="1" id="KW-1015">Disulfide bond</keyword>
<sequence length="269" mass="30281">MIVVLMFCILNVSVITMHALSTMPKQEITAPHEDHNTRQMTMRQHVPTDTKRTAFKSDPFSKTENSAPIWYSLLGKFYHTREWEREVNTFKLVRGTGLVEQGSIYLPERQRRQAVADNLPSTSNDDIHKAAPTLATGESDSETSTNQSRVDFEENTSQTIRALFGANTSLDTSSASCTDYCLSVENNVSCPCDPVCFFRNSCCRDIDQLCPAVWERTLQLFHPSIFLARPVCDSDMKVFIVDSCPDYPFALVDPPQTQSPAELLKRSSP</sequence>
<reference evidence="6" key="1">
    <citation type="submission" date="2025-08" db="UniProtKB">
        <authorList>
            <consortium name="RefSeq"/>
        </authorList>
    </citation>
    <scope>IDENTIFICATION</scope>
</reference>
<dbReference type="GeneID" id="106013419"/>
<protein>
    <submittedName>
        <fullName evidence="6">Uncharacterized protein LOC106013419</fullName>
    </submittedName>
</protein>
<keyword evidence="3" id="KW-0732">Signal</keyword>
<evidence type="ECO:0000256" key="1">
    <source>
        <dbReference type="ARBA" id="ARBA00023157"/>
    </source>
</evidence>
<organism evidence="5 6">
    <name type="scientific">Aplysia californica</name>
    <name type="common">California sea hare</name>
    <dbReference type="NCBI Taxonomy" id="6500"/>
    <lineage>
        <taxon>Eukaryota</taxon>
        <taxon>Metazoa</taxon>
        <taxon>Spiralia</taxon>
        <taxon>Lophotrochozoa</taxon>
        <taxon>Mollusca</taxon>
        <taxon>Gastropoda</taxon>
        <taxon>Heterobranchia</taxon>
        <taxon>Euthyneura</taxon>
        <taxon>Tectipleura</taxon>
        <taxon>Aplysiida</taxon>
        <taxon>Aplysioidea</taxon>
        <taxon>Aplysiidae</taxon>
        <taxon>Aplysia</taxon>
    </lineage>
</organism>
<evidence type="ECO:0000259" key="4">
    <source>
        <dbReference type="PROSITE" id="PS50958"/>
    </source>
</evidence>
<proteinExistence type="predicted"/>
<gene>
    <name evidence="6" type="primary">LOC106013419</name>
</gene>